<name>A0A1A7NV20_9PAST</name>
<dbReference type="PROSITE" id="PS51707">
    <property type="entry name" value="CYTH"/>
    <property type="match status" value="1"/>
</dbReference>
<dbReference type="SUPFAM" id="SSF55154">
    <property type="entry name" value="CYTH-like phosphatases"/>
    <property type="match status" value="1"/>
</dbReference>
<dbReference type="RefSeq" id="WP_066108684.1">
    <property type="nucleotide sequence ID" value="NZ_JTJL01000044.1"/>
</dbReference>
<evidence type="ECO:0000313" key="2">
    <source>
        <dbReference type="EMBL" id="OBW92854.1"/>
    </source>
</evidence>
<dbReference type="Pfam" id="PF01928">
    <property type="entry name" value="CYTH"/>
    <property type="match status" value="1"/>
</dbReference>
<dbReference type="EMBL" id="JTJL01000044">
    <property type="protein sequence ID" value="OBW92854.1"/>
    <property type="molecule type" value="Genomic_DNA"/>
</dbReference>
<protein>
    <submittedName>
        <fullName evidence="2">CYTH domain-containing protein</fullName>
    </submittedName>
</protein>
<comment type="caution">
    <text evidence="2">The sequence shown here is derived from an EMBL/GenBank/DDBJ whole genome shotgun (WGS) entry which is preliminary data.</text>
</comment>
<organism evidence="2 3">
    <name type="scientific">Gallibacterium salpingitidis</name>
    <dbReference type="NCBI Taxonomy" id="505341"/>
    <lineage>
        <taxon>Bacteria</taxon>
        <taxon>Pseudomonadati</taxon>
        <taxon>Pseudomonadota</taxon>
        <taxon>Gammaproteobacteria</taxon>
        <taxon>Pasteurellales</taxon>
        <taxon>Pasteurellaceae</taxon>
        <taxon>Gallibacterium</taxon>
    </lineage>
</organism>
<dbReference type="PATRIC" id="fig|505341.3.peg.1665"/>
<dbReference type="GO" id="GO:0050355">
    <property type="term" value="F:inorganic triphosphate phosphatase activity"/>
    <property type="evidence" value="ECO:0007669"/>
    <property type="project" value="InterPro"/>
</dbReference>
<dbReference type="Gene3D" id="2.40.320.10">
    <property type="entry name" value="Hypothetical Protein Pfu-838710-001"/>
    <property type="match status" value="1"/>
</dbReference>
<dbReference type="Proteomes" id="UP000092649">
    <property type="component" value="Unassembled WGS sequence"/>
</dbReference>
<feature type="domain" description="CYTH" evidence="1">
    <location>
        <begin position="2"/>
        <end position="204"/>
    </location>
</feature>
<dbReference type="InterPro" id="IPR039013">
    <property type="entry name" value="YgiF"/>
</dbReference>
<reference evidence="2 3" key="1">
    <citation type="submission" date="2014-11" db="EMBL/GenBank/DDBJ databases">
        <title>Pan-genome of Gallibacterium spp.</title>
        <authorList>
            <person name="Kudirkiene E."/>
            <person name="Bojesen A.M."/>
        </authorList>
    </citation>
    <scope>NUCLEOTIDE SEQUENCE [LARGE SCALE GENOMIC DNA]</scope>
    <source>
        <strain evidence="2 3">F150</strain>
    </source>
</reference>
<dbReference type="InterPro" id="IPR023577">
    <property type="entry name" value="CYTH_domain"/>
</dbReference>
<keyword evidence="3" id="KW-1185">Reference proteome</keyword>
<dbReference type="GO" id="GO:0046872">
    <property type="term" value="F:metal ion binding"/>
    <property type="evidence" value="ECO:0007669"/>
    <property type="project" value="TreeGrafter"/>
</dbReference>
<proteinExistence type="predicted"/>
<gene>
    <name evidence="2" type="ORF">QS62_08300</name>
</gene>
<evidence type="ECO:0000313" key="3">
    <source>
        <dbReference type="Proteomes" id="UP000092649"/>
    </source>
</evidence>
<dbReference type="PANTHER" id="PTHR39569:SF1">
    <property type="entry name" value="INORGANIC TRIPHOSPHATASE"/>
    <property type="match status" value="1"/>
</dbReference>
<dbReference type="InterPro" id="IPR033469">
    <property type="entry name" value="CYTH-like_dom_sf"/>
</dbReference>
<dbReference type="PANTHER" id="PTHR39569">
    <property type="entry name" value="INORGANIC TRIPHOSPHATASE"/>
    <property type="match status" value="1"/>
</dbReference>
<accession>A0A1A7NV20</accession>
<dbReference type="SMART" id="SM01118">
    <property type="entry name" value="CYTH"/>
    <property type="match status" value="1"/>
</dbReference>
<dbReference type="AlphaFoldDB" id="A0A1A7NV20"/>
<sequence>MSQEIELKLTANQEVINSLKQELSHFQLLTQKQVFSQNSYFDTEDHFFAKKKMGLRVRKEQDRYTMTLKTAGSTQGALHIRPEYNVQLSSSTPDMTQFAQYAELQLERDYQTLQSTIQPIFSTDFQREYYLLETGNGTQLEIAIDQGKILAKQQQAPISEIEIELKNGKVIDVLNFVQNLLFLDGMRLGQESKAERGYQLAGLGKAAQKVTFNDWQQLLQQHYVSAQEQILALYQYELRLLKFLEQTDRSKLISNAEATTTMLDLFSKLYQYYVEKTALLQQAASTLEQQQLAVAEIIDDVYEGNQVVYQQLRQIIARHLEHQDHAKAIQQLFDLTAQGQYLQRMINLLKFTLK</sequence>
<evidence type="ECO:0000259" key="1">
    <source>
        <dbReference type="PROSITE" id="PS51707"/>
    </source>
</evidence>
<dbReference type="CDD" id="cd07756">
    <property type="entry name" value="CYTH-like_Pase_CHAD"/>
    <property type="match status" value="1"/>
</dbReference>
<dbReference type="OrthoDB" id="3034217at2"/>